<reference evidence="4" key="1">
    <citation type="submission" date="2019-05" db="EMBL/GenBank/DDBJ databases">
        <title>Flavobacterium profundi sp. nov., isolated from a deep-sea seamount.</title>
        <authorList>
            <person name="Zhang D.-C."/>
        </authorList>
    </citation>
    <scope>NUCLEOTIDE SEQUENCE [LARGE SCALE GENOMIC DNA]</scope>
    <source>
        <strain evidence="4">TP390</strain>
    </source>
</reference>
<feature type="chain" id="PRO_5026292888" description="Signal peptidase" evidence="2">
    <location>
        <begin position="24"/>
        <end position="69"/>
    </location>
</feature>
<organism evidence="3 4">
    <name type="scientific">Flavobacterium profundi</name>
    <dbReference type="NCBI Taxonomy" id="1774945"/>
    <lineage>
        <taxon>Bacteria</taxon>
        <taxon>Pseudomonadati</taxon>
        <taxon>Bacteroidota</taxon>
        <taxon>Flavobacteriia</taxon>
        <taxon>Flavobacteriales</taxon>
        <taxon>Flavobacteriaceae</taxon>
        <taxon>Flavobacterium</taxon>
    </lineage>
</organism>
<sequence>MEIMMNKRLILLLVLLSFQNVFSDSTPPPPPPTPPPGLPIDNGVVAMIFAGLIFGYYIVRKFDFKKNYL</sequence>
<comment type="caution">
    <text evidence="3">The sequence shown here is derived from an EMBL/GenBank/DDBJ whole genome shotgun (WGS) entry which is preliminary data.</text>
</comment>
<evidence type="ECO:0000256" key="1">
    <source>
        <dbReference type="SAM" id="Phobius"/>
    </source>
</evidence>
<keyword evidence="2" id="KW-0732">Signal</keyword>
<gene>
    <name evidence="3" type="ORF">GOQ30_11505</name>
</gene>
<dbReference type="EMBL" id="WQLW01000008">
    <property type="protein sequence ID" value="MVO09785.1"/>
    <property type="molecule type" value="Genomic_DNA"/>
</dbReference>
<feature type="signal peptide" evidence="2">
    <location>
        <begin position="1"/>
        <end position="23"/>
    </location>
</feature>
<keyword evidence="1" id="KW-0812">Transmembrane</keyword>
<evidence type="ECO:0000256" key="2">
    <source>
        <dbReference type="SAM" id="SignalP"/>
    </source>
</evidence>
<name>A0A6I4IJ97_9FLAO</name>
<evidence type="ECO:0008006" key="5">
    <source>
        <dbReference type="Google" id="ProtNLM"/>
    </source>
</evidence>
<accession>A0A6I4IJ97</accession>
<dbReference type="OrthoDB" id="1377026at2"/>
<dbReference type="AlphaFoldDB" id="A0A6I4IJ97"/>
<keyword evidence="4" id="KW-1185">Reference proteome</keyword>
<dbReference type="Proteomes" id="UP000431264">
    <property type="component" value="Unassembled WGS sequence"/>
</dbReference>
<keyword evidence="1" id="KW-0472">Membrane</keyword>
<evidence type="ECO:0000313" key="4">
    <source>
        <dbReference type="Proteomes" id="UP000431264"/>
    </source>
</evidence>
<keyword evidence="1" id="KW-1133">Transmembrane helix</keyword>
<proteinExistence type="predicted"/>
<evidence type="ECO:0000313" key="3">
    <source>
        <dbReference type="EMBL" id="MVO09785.1"/>
    </source>
</evidence>
<feature type="transmembrane region" description="Helical" evidence="1">
    <location>
        <begin position="39"/>
        <end position="59"/>
    </location>
</feature>
<protein>
    <recommendedName>
        <fullName evidence="5">Signal peptidase</fullName>
    </recommendedName>
</protein>